<name>A0A3B4EHH9_PYGNA</name>
<feature type="region of interest" description="Disordered" evidence="8">
    <location>
        <begin position="115"/>
        <end position="171"/>
    </location>
</feature>
<comment type="similarity">
    <text evidence="7">Belongs to the POU transcription factor family.</text>
</comment>
<dbReference type="GO" id="GO:0007420">
    <property type="term" value="P:brain development"/>
    <property type="evidence" value="ECO:0007669"/>
    <property type="project" value="InterPro"/>
</dbReference>
<evidence type="ECO:0000256" key="3">
    <source>
        <dbReference type="ARBA" id="ARBA00023155"/>
    </source>
</evidence>
<dbReference type="Gene3D" id="1.10.260.40">
    <property type="entry name" value="lambda repressor-like DNA-binding domains"/>
    <property type="match status" value="1"/>
</dbReference>
<dbReference type="InterPro" id="IPR010982">
    <property type="entry name" value="Lambda_DNA-bd_dom_sf"/>
</dbReference>
<dbReference type="GO" id="GO:0000981">
    <property type="term" value="F:DNA-binding transcription factor activity, RNA polymerase II-specific"/>
    <property type="evidence" value="ECO:0007669"/>
    <property type="project" value="InterPro"/>
</dbReference>
<feature type="region of interest" description="Disordered" evidence="8">
    <location>
        <begin position="69"/>
        <end position="101"/>
    </location>
</feature>
<dbReference type="Ensembl" id="ENSPNAT00000026941.2">
    <property type="protein sequence ID" value="ENSPNAP00000034754.2"/>
    <property type="gene ID" value="ENSPNAG00000024251.2"/>
</dbReference>
<dbReference type="InterPro" id="IPR050255">
    <property type="entry name" value="POU_domain_TF"/>
</dbReference>
<evidence type="ECO:0000259" key="9">
    <source>
        <dbReference type="PROSITE" id="PS50071"/>
    </source>
</evidence>
<comment type="subcellular location">
    <subcellularLocation>
        <location evidence="1 5 6">Nucleus</location>
    </subcellularLocation>
</comment>
<dbReference type="OMA" id="CEPPLMR"/>
<dbReference type="AlphaFoldDB" id="A0A3B4EHH9"/>
<evidence type="ECO:0000259" key="10">
    <source>
        <dbReference type="PROSITE" id="PS51179"/>
    </source>
</evidence>
<dbReference type="GO" id="GO:0005634">
    <property type="term" value="C:nucleus"/>
    <property type="evidence" value="ECO:0007669"/>
    <property type="project" value="UniProtKB-SubCell"/>
</dbReference>
<feature type="DNA-binding region" description="Homeobox" evidence="5">
    <location>
        <begin position="259"/>
        <end position="318"/>
    </location>
</feature>
<dbReference type="GeneTree" id="ENSGT00940000164385"/>
<dbReference type="PROSITE" id="PS00465">
    <property type="entry name" value="POU_2"/>
    <property type="match status" value="1"/>
</dbReference>
<reference evidence="11" key="3">
    <citation type="submission" date="2025-09" db="UniProtKB">
        <authorList>
            <consortium name="Ensembl"/>
        </authorList>
    </citation>
    <scope>IDENTIFICATION</scope>
</reference>
<dbReference type="CDD" id="cd00086">
    <property type="entry name" value="homeodomain"/>
    <property type="match status" value="1"/>
</dbReference>
<dbReference type="Gene3D" id="1.10.10.60">
    <property type="entry name" value="Homeodomain-like"/>
    <property type="match status" value="1"/>
</dbReference>
<reference evidence="11" key="2">
    <citation type="submission" date="2025-08" db="UniProtKB">
        <authorList>
            <consortium name="Ensembl"/>
        </authorList>
    </citation>
    <scope>IDENTIFICATION</scope>
</reference>
<dbReference type="Pfam" id="PF00046">
    <property type="entry name" value="Homeodomain"/>
    <property type="match status" value="1"/>
</dbReference>
<keyword evidence="2 5" id="KW-0238">DNA-binding</keyword>
<evidence type="ECO:0000256" key="5">
    <source>
        <dbReference type="PROSITE-ProRule" id="PRU00108"/>
    </source>
</evidence>
<evidence type="ECO:0000256" key="4">
    <source>
        <dbReference type="ARBA" id="ARBA00023242"/>
    </source>
</evidence>
<keyword evidence="3 5" id="KW-0371">Homeobox</keyword>
<evidence type="ECO:0000256" key="6">
    <source>
        <dbReference type="RuleBase" id="RU000682"/>
    </source>
</evidence>
<feature type="compositionally biased region" description="Low complexity" evidence="8">
    <location>
        <begin position="69"/>
        <end position="97"/>
    </location>
</feature>
<dbReference type="GO" id="GO:0000978">
    <property type="term" value="F:RNA polymerase II cis-regulatory region sequence-specific DNA binding"/>
    <property type="evidence" value="ECO:0007669"/>
    <property type="project" value="TreeGrafter"/>
</dbReference>
<organism evidence="11 12">
    <name type="scientific">Pygocentrus nattereri</name>
    <name type="common">Red-bellied piranha</name>
    <dbReference type="NCBI Taxonomy" id="42514"/>
    <lineage>
        <taxon>Eukaryota</taxon>
        <taxon>Metazoa</taxon>
        <taxon>Chordata</taxon>
        <taxon>Craniata</taxon>
        <taxon>Vertebrata</taxon>
        <taxon>Euteleostomi</taxon>
        <taxon>Actinopterygii</taxon>
        <taxon>Neopterygii</taxon>
        <taxon>Teleostei</taxon>
        <taxon>Ostariophysi</taxon>
        <taxon>Characiformes</taxon>
        <taxon>Characoidei</taxon>
        <taxon>Pygocentrus</taxon>
    </lineage>
</organism>
<dbReference type="PROSITE" id="PS00027">
    <property type="entry name" value="HOMEOBOX_1"/>
    <property type="match status" value="1"/>
</dbReference>
<feature type="domain" description="Homeobox" evidence="9">
    <location>
        <begin position="257"/>
        <end position="317"/>
    </location>
</feature>
<feature type="domain" description="POU-specific" evidence="10">
    <location>
        <begin position="167"/>
        <end position="241"/>
    </location>
</feature>
<dbReference type="SMART" id="SM00352">
    <property type="entry name" value="POU"/>
    <property type="match status" value="1"/>
</dbReference>
<accession>A0A3B4EHH9</accession>
<evidence type="ECO:0000313" key="12">
    <source>
        <dbReference type="Proteomes" id="UP001501920"/>
    </source>
</evidence>
<reference evidence="11 12" key="1">
    <citation type="submission" date="2020-10" db="EMBL/GenBank/DDBJ databases">
        <title>Pygocentrus nattereri (red-bellied piranha) genome, fPygNat1, primary haplotype.</title>
        <authorList>
            <person name="Myers G."/>
            <person name="Meyer A."/>
            <person name="Karagic N."/>
            <person name="Pippel M."/>
            <person name="Winkler S."/>
            <person name="Tracey A."/>
            <person name="Wood J."/>
            <person name="Formenti G."/>
            <person name="Howe K."/>
            <person name="Fedrigo O."/>
            <person name="Jarvis E.D."/>
        </authorList>
    </citation>
    <scope>NUCLEOTIDE SEQUENCE [LARGE SCALE GENOMIC DNA]</scope>
</reference>
<protein>
    <recommendedName>
        <fullName evidence="7">POU domain protein</fullName>
    </recommendedName>
</protein>
<proteinExistence type="inferred from homology"/>
<dbReference type="PRINTS" id="PR00028">
    <property type="entry name" value="POUDOMAIN"/>
</dbReference>
<feature type="region of interest" description="Disordered" evidence="8">
    <location>
        <begin position="1"/>
        <end position="22"/>
    </location>
</feature>
<dbReference type="STRING" id="42514.ENSPNAP00000034754"/>
<dbReference type="InterPro" id="IPR000327">
    <property type="entry name" value="POU_dom"/>
</dbReference>
<sequence length="349" mass="38573">MAAYSLPPSAMQQQQQQQHEPPYRHAHGLLLHGDYGGVGGGGVGGHALSHAHQWLTAALAAHGDANNAGGNAGGNLQQQLGHHAHHNNGSSNHDGSAWRTSANGHDLVYSQSGFGMHHQHEHQQQQQQHEQHHHHQHEDHQHAHHALQQHQQHQLEPTSGSGGVSDEDVPTSDDLEQFARQFKQRRIKLGFTQADVGLALGTLYGNVFSQTTICRFEALQLSFKNMCKLKPLLGKWLEEADCGASGPAGLDKLAAHGRKRKKRTSIEVSVKGALESHFLKCPKPAAAEITSLADSLRLEKEVVRVWFCNRRQKEKRMTPPLCTKTPTINTIYTAAIIYNYIIHLCFKIL</sequence>
<dbReference type="FunFam" id="1.10.260.40:FF:000001">
    <property type="entry name" value="POU domain protein"/>
    <property type="match status" value="1"/>
</dbReference>
<dbReference type="PANTHER" id="PTHR11636:SF89">
    <property type="entry name" value="POU DOMAIN PROTEIN 2, ISOFORM B-RELATED"/>
    <property type="match status" value="1"/>
</dbReference>
<dbReference type="PROSITE" id="PS51179">
    <property type="entry name" value="POU_3"/>
    <property type="match status" value="1"/>
</dbReference>
<dbReference type="Pfam" id="PF00157">
    <property type="entry name" value="Pou"/>
    <property type="match status" value="1"/>
</dbReference>
<evidence type="ECO:0000256" key="2">
    <source>
        <dbReference type="ARBA" id="ARBA00023125"/>
    </source>
</evidence>
<evidence type="ECO:0000313" key="11">
    <source>
        <dbReference type="Ensembl" id="ENSPNAP00000034754.2"/>
    </source>
</evidence>
<keyword evidence="12" id="KW-1185">Reference proteome</keyword>
<dbReference type="SMART" id="SM00389">
    <property type="entry name" value="HOX"/>
    <property type="match status" value="1"/>
</dbReference>
<dbReference type="PROSITE" id="PS00035">
    <property type="entry name" value="POU_1"/>
    <property type="match status" value="1"/>
</dbReference>
<evidence type="ECO:0000256" key="1">
    <source>
        <dbReference type="ARBA" id="ARBA00004123"/>
    </source>
</evidence>
<dbReference type="Proteomes" id="UP001501920">
    <property type="component" value="Chromosome 19"/>
</dbReference>
<dbReference type="SUPFAM" id="SSF47413">
    <property type="entry name" value="lambda repressor-like DNA-binding domains"/>
    <property type="match status" value="1"/>
</dbReference>
<dbReference type="PANTHER" id="PTHR11636">
    <property type="entry name" value="POU DOMAIN"/>
    <property type="match status" value="1"/>
</dbReference>
<dbReference type="InterPro" id="IPR009057">
    <property type="entry name" value="Homeodomain-like_sf"/>
</dbReference>
<dbReference type="SUPFAM" id="SSF46689">
    <property type="entry name" value="Homeodomain-like"/>
    <property type="match status" value="1"/>
</dbReference>
<dbReference type="PROSITE" id="PS50071">
    <property type="entry name" value="HOMEOBOX_2"/>
    <property type="match status" value="1"/>
</dbReference>
<evidence type="ECO:0000256" key="7">
    <source>
        <dbReference type="RuleBase" id="RU361194"/>
    </source>
</evidence>
<keyword evidence="7" id="KW-0804">Transcription</keyword>
<dbReference type="InterPro" id="IPR017970">
    <property type="entry name" value="Homeobox_CS"/>
</dbReference>
<dbReference type="InterPro" id="IPR013847">
    <property type="entry name" value="POU"/>
</dbReference>
<dbReference type="InterPro" id="IPR001356">
    <property type="entry name" value="HD"/>
</dbReference>
<keyword evidence="4 5" id="KW-0539">Nucleus</keyword>
<evidence type="ECO:0000256" key="8">
    <source>
        <dbReference type="SAM" id="MobiDB-lite"/>
    </source>
</evidence>